<dbReference type="AlphaFoldDB" id="A0A2Z7AK97"/>
<accession>A0A2Z7AK97</accession>
<organism evidence="2 3">
    <name type="scientific">Dorcoceras hygrometricum</name>
    <dbReference type="NCBI Taxonomy" id="472368"/>
    <lineage>
        <taxon>Eukaryota</taxon>
        <taxon>Viridiplantae</taxon>
        <taxon>Streptophyta</taxon>
        <taxon>Embryophyta</taxon>
        <taxon>Tracheophyta</taxon>
        <taxon>Spermatophyta</taxon>
        <taxon>Magnoliopsida</taxon>
        <taxon>eudicotyledons</taxon>
        <taxon>Gunneridae</taxon>
        <taxon>Pentapetalae</taxon>
        <taxon>asterids</taxon>
        <taxon>lamiids</taxon>
        <taxon>Lamiales</taxon>
        <taxon>Gesneriaceae</taxon>
        <taxon>Didymocarpoideae</taxon>
        <taxon>Trichosporeae</taxon>
        <taxon>Loxocarpinae</taxon>
        <taxon>Dorcoceras</taxon>
    </lineage>
</organism>
<evidence type="ECO:0000256" key="1">
    <source>
        <dbReference type="SAM" id="MobiDB-lite"/>
    </source>
</evidence>
<keyword evidence="3" id="KW-1185">Reference proteome</keyword>
<dbReference type="EMBL" id="KV014852">
    <property type="protein sequence ID" value="KZV21896.1"/>
    <property type="molecule type" value="Genomic_DNA"/>
</dbReference>
<reference evidence="2 3" key="1">
    <citation type="journal article" date="2015" name="Proc. Natl. Acad. Sci. U.S.A.">
        <title>The resurrection genome of Boea hygrometrica: A blueprint for survival of dehydration.</title>
        <authorList>
            <person name="Xiao L."/>
            <person name="Yang G."/>
            <person name="Zhang L."/>
            <person name="Yang X."/>
            <person name="Zhao S."/>
            <person name="Ji Z."/>
            <person name="Zhou Q."/>
            <person name="Hu M."/>
            <person name="Wang Y."/>
            <person name="Chen M."/>
            <person name="Xu Y."/>
            <person name="Jin H."/>
            <person name="Xiao X."/>
            <person name="Hu G."/>
            <person name="Bao F."/>
            <person name="Hu Y."/>
            <person name="Wan P."/>
            <person name="Li L."/>
            <person name="Deng X."/>
            <person name="Kuang T."/>
            <person name="Xiang C."/>
            <person name="Zhu J.K."/>
            <person name="Oliver M.J."/>
            <person name="He Y."/>
        </authorList>
    </citation>
    <scope>NUCLEOTIDE SEQUENCE [LARGE SCALE GENOMIC DNA]</scope>
    <source>
        <strain evidence="3">cv. XS01</strain>
    </source>
</reference>
<gene>
    <name evidence="2" type="ORF">F511_05586</name>
</gene>
<evidence type="ECO:0000313" key="2">
    <source>
        <dbReference type="EMBL" id="KZV21896.1"/>
    </source>
</evidence>
<name>A0A2Z7AK97_9LAMI</name>
<sequence length="93" mass="10289">MHFTTNVGGAGSVSIEVPSMPKLTEQSRDGKQVRVVRTTSASHHEIQGCIFLARGTPKDMMQLCERIHHGYGGLITRCDSHNCPKNVSRITRK</sequence>
<dbReference type="Proteomes" id="UP000250235">
    <property type="component" value="Unassembled WGS sequence"/>
</dbReference>
<feature type="region of interest" description="Disordered" evidence="1">
    <location>
        <begin position="1"/>
        <end position="32"/>
    </location>
</feature>
<proteinExistence type="predicted"/>
<evidence type="ECO:0000313" key="3">
    <source>
        <dbReference type="Proteomes" id="UP000250235"/>
    </source>
</evidence>
<protein>
    <submittedName>
        <fullName evidence="2">Uncharacterized protein</fullName>
    </submittedName>
</protein>